<evidence type="ECO:0000313" key="3">
    <source>
        <dbReference type="EMBL" id="KAA0968252.1"/>
    </source>
</evidence>
<dbReference type="PANTHER" id="PTHR35335:SF1">
    <property type="entry name" value="UPF0716 PROTEIN FXSA"/>
    <property type="match status" value="1"/>
</dbReference>
<dbReference type="AlphaFoldDB" id="A0A5B0DQK6"/>
<protein>
    <submittedName>
        <fullName evidence="3">Membrane protein FxsA</fullName>
    </submittedName>
</protein>
<reference evidence="3 4" key="1">
    <citation type="submission" date="2019-08" db="EMBL/GenBank/DDBJ databases">
        <title>Aureimonas fodiniaquatilis sp. nov., isolated from a coal mine wastewater.</title>
        <authorList>
            <person name="Kim W."/>
        </authorList>
    </citation>
    <scope>NUCLEOTIDE SEQUENCE [LARGE SCALE GENOMIC DNA]</scope>
    <source>
        <strain evidence="3 4">CAU 1482</strain>
    </source>
</reference>
<feature type="region of interest" description="Disordered" evidence="1">
    <location>
        <begin position="123"/>
        <end position="168"/>
    </location>
</feature>
<feature type="compositionally biased region" description="Polar residues" evidence="1">
    <location>
        <begin position="123"/>
        <end position="136"/>
    </location>
</feature>
<feature type="transmembrane region" description="Helical" evidence="2">
    <location>
        <begin position="73"/>
        <end position="102"/>
    </location>
</feature>
<evidence type="ECO:0000313" key="4">
    <source>
        <dbReference type="Proteomes" id="UP000324738"/>
    </source>
</evidence>
<evidence type="ECO:0000256" key="2">
    <source>
        <dbReference type="SAM" id="Phobius"/>
    </source>
</evidence>
<keyword evidence="4" id="KW-1185">Reference proteome</keyword>
<accession>A0A5B0DQK6</accession>
<keyword evidence="2" id="KW-0472">Membrane</keyword>
<feature type="transmembrane region" description="Helical" evidence="2">
    <location>
        <begin position="30"/>
        <end position="48"/>
    </location>
</feature>
<dbReference type="Pfam" id="PF04186">
    <property type="entry name" value="FxsA"/>
    <property type="match status" value="1"/>
</dbReference>
<dbReference type="OrthoDB" id="9792788at2"/>
<dbReference type="Proteomes" id="UP000324738">
    <property type="component" value="Unassembled WGS sequence"/>
</dbReference>
<keyword evidence="2" id="KW-0812">Transmembrane</keyword>
<dbReference type="PANTHER" id="PTHR35335">
    <property type="entry name" value="UPF0716 PROTEIN FXSA"/>
    <property type="match status" value="1"/>
</dbReference>
<dbReference type="EMBL" id="VTWH01000006">
    <property type="protein sequence ID" value="KAA0968252.1"/>
    <property type="molecule type" value="Genomic_DNA"/>
</dbReference>
<comment type="caution">
    <text evidence="3">The sequence shown here is derived from an EMBL/GenBank/DDBJ whole genome shotgun (WGS) entry which is preliminary data.</text>
</comment>
<gene>
    <name evidence="3" type="primary">fxsA</name>
    <name evidence="3" type="ORF">FPY71_18190</name>
</gene>
<dbReference type="GO" id="GO:0016020">
    <property type="term" value="C:membrane"/>
    <property type="evidence" value="ECO:0007669"/>
    <property type="project" value="InterPro"/>
</dbReference>
<evidence type="ECO:0000256" key="1">
    <source>
        <dbReference type="SAM" id="MobiDB-lite"/>
    </source>
</evidence>
<dbReference type="InterPro" id="IPR007313">
    <property type="entry name" value="FxsA"/>
</dbReference>
<dbReference type="NCBIfam" id="NF008528">
    <property type="entry name" value="PRK11463.1-2"/>
    <property type="match status" value="1"/>
</dbReference>
<name>A0A5B0DQK6_9HYPH</name>
<feature type="transmembrane region" description="Helical" evidence="2">
    <location>
        <begin position="5"/>
        <end position="24"/>
    </location>
</feature>
<organism evidence="3 4">
    <name type="scientific">Aureimonas fodinaquatilis</name>
    <dbReference type="NCBI Taxonomy" id="2565783"/>
    <lineage>
        <taxon>Bacteria</taxon>
        <taxon>Pseudomonadati</taxon>
        <taxon>Pseudomonadota</taxon>
        <taxon>Alphaproteobacteria</taxon>
        <taxon>Hyphomicrobiales</taxon>
        <taxon>Aurantimonadaceae</taxon>
        <taxon>Aureimonas</taxon>
    </lineage>
</organism>
<sequence length="168" mass="18508">MPAKFILLGIVALPLVEIGVFIAVGEAIGIGWTLALVVLSFILGIVLLRRQGYSTLQSAQAQMRAGVAPDREIVHAAMIFIAALLLIIPGFVTDFFGLLLFLSPVRDFLWTRARRHMVVETTMTREGTRNPASTDSGVIDLQDDEFSRRDDNSPWSRDDAGDGPDRLR</sequence>
<keyword evidence="2" id="KW-1133">Transmembrane helix</keyword>
<proteinExistence type="predicted"/>
<feature type="compositionally biased region" description="Basic and acidic residues" evidence="1">
    <location>
        <begin position="145"/>
        <end position="168"/>
    </location>
</feature>
<dbReference type="RefSeq" id="WP_149301770.1">
    <property type="nucleotide sequence ID" value="NZ_VTWH01000006.1"/>
</dbReference>